<dbReference type="InterPro" id="IPR000073">
    <property type="entry name" value="AB_hydrolase_1"/>
</dbReference>
<dbReference type="PRINTS" id="PR00111">
    <property type="entry name" value="ABHYDROLASE"/>
</dbReference>
<comment type="similarity">
    <text evidence="2">Belongs to the AB hydrolase superfamily. Epoxide hydrolase family.</text>
</comment>
<protein>
    <submittedName>
        <fullName evidence="4">Related to epoxide hydrolase</fullName>
    </submittedName>
</protein>
<dbReference type="PANTHER" id="PTHR43329">
    <property type="entry name" value="EPOXIDE HYDROLASE"/>
    <property type="match status" value="1"/>
</dbReference>
<dbReference type="EMBL" id="ONZP01000440">
    <property type="protein sequence ID" value="SPJ84231.1"/>
    <property type="molecule type" value="Genomic_DNA"/>
</dbReference>
<evidence type="ECO:0000313" key="4">
    <source>
        <dbReference type="EMBL" id="SPJ84231.1"/>
    </source>
</evidence>
<dbReference type="Pfam" id="PF00561">
    <property type="entry name" value="Abhydrolase_1"/>
    <property type="match status" value="1"/>
</dbReference>
<evidence type="ECO:0000256" key="1">
    <source>
        <dbReference type="ARBA" id="ARBA00022801"/>
    </source>
</evidence>
<dbReference type="Proteomes" id="UP001187734">
    <property type="component" value="Unassembled WGS sequence"/>
</dbReference>
<feature type="domain" description="AB hydrolase-1" evidence="3">
    <location>
        <begin position="39"/>
        <end position="317"/>
    </location>
</feature>
<gene>
    <name evidence="4" type="ORF">FTOL_10748</name>
</gene>
<comment type="caution">
    <text evidence="4">The sequence shown here is derived from an EMBL/GenBank/DDBJ whole genome shotgun (WGS) entry which is preliminary data.</text>
</comment>
<dbReference type="GO" id="GO:0016787">
    <property type="term" value="F:hydrolase activity"/>
    <property type="evidence" value="ECO:0007669"/>
    <property type="project" value="UniProtKB-KW"/>
</dbReference>
<dbReference type="SUPFAM" id="SSF53474">
    <property type="entry name" value="alpha/beta-Hydrolases"/>
    <property type="match status" value="1"/>
</dbReference>
<dbReference type="Gene3D" id="3.40.50.1820">
    <property type="entry name" value="alpha/beta hydrolase"/>
    <property type="match status" value="1"/>
</dbReference>
<dbReference type="AlphaFoldDB" id="A0AAE8MIR7"/>
<keyword evidence="5" id="KW-1185">Reference proteome</keyword>
<proteinExistence type="inferred from homology"/>
<accession>A0AAE8MIR7</accession>
<keyword evidence="1 4" id="KW-0378">Hydrolase</keyword>
<dbReference type="InterPro" id="IPR029058">
    <property type="entry name" value="AB_hydrolase_fold"/>
</dbReference>
<evidence type="ECO:0000259" key="3">
    <source>
        <dbReference type="Pfam" id="PF00561"/>
    </source>
</evidence>
<sequence length="332" mass="37562">MMVDKLGIEDSRVTWHTAAIHRKTYHYMKADPDNEPLATIFLLHGFPDLAFGWRYQIPCLQSHGYQIIAPDMLGFGLTSAPCQPSSYALRSIAEDIRDLANLVAKDKKIILGGHDLGGAVVWRTALWFPDLVQGIFSIGTPFIPPSSIYRSLDDVTQSEGVKSLRYQLQFQGTIIDNEITDETKVRQFLNATFGGKGPENEVGFNASEGILFHNLPRLNQSQFLSDVELDYYTSRYSIEGKAKLEGPLAWYRTRAYNYLDELRLLLKPLKLSMPALFLAATQDDVLPPSMSEGMDQYFENLTRREVDASHWALWQSPAKVNKQIVAWLKTVL</sequence>
<reference evidence="4" key="1">
    <citation type="submission" date="2018-03" db="EMBL/GenBank/DDBJ databases">
        <authorList>
            <person name="Guldener U."/>
        </authorList>
    </citation>
    <scope>NUCLEOTIDE SEQUENCE</scope>
</reference>
<evidence type="ECO:0000256" key="2">
    <source>
        <dbReference type="ARBA" id="ARBA00038334"/>
    </source>
</evidence>
<dbReference type="PRINTS" id="PR00412">
    <property type="entry name" value="EPOXHYDRLASE"/>
</dbReference>
<dbReference type="InterPro" id="IPR000639">
    <property type="entry name" value="Epox_hydrolase-like"/>
</dbReference>
<organism evidence="4 5">
    <name type="scientific">Fusarium torulosum</name>
    <dbReference type="NCBI Taxonomy" id="33205"/>
    <lineage>
        <taxon>Eukaryota</taxon>
        <taxon>Fungi</taxon>
        <taxon>Dikarya</taxon>
        <taxon>Ascomycota</taxon>
        <taxon>Pezizomycotina</taxon>
        <taxon>Sordariomycetes</taxon>
        <taxon>Hypocreomycetidae</taxon>
        <taxon>Hypocreales</taxon>
        <taxon>Nectriaceae</taxon>
        <taxon>Fusarium</taxon>
    </lineage>
</organism>
<evidence type="ECO:0000313" key="5">
    <source>
        <dbReference type="Proteomes" id="UP001187734"/>
    </source>
</evidence>
<name>A0AAE8MIR7_9HYPO</name>